<organism evidence="2 3">
    <name type="scientific">Actinoalloteichus hymeniacidonis</name>
    <dbReference type="NCBI Taxonomy" id="340345"/>
    <lineage>
        <taxon>Bacteria</taxon>
        <taxon>Bacillati</taxon>
        <taxon>Actinomycetota</taxon>
        <taxon>Actinomycetes</taxon>
        <taxon>Pseudonocardiales</taxon>
        <taxon>Pseudonocardiaceae</taxon>
        <taxon>Actinoalloteichus</taxon>
    </lineage>
</organism>
<dbReference type="InterPro" id="IPR008949">
    <property type="entry name" value="Isoprenoid_synthase_dom_sf"/>
</dbReference>
<dbReference type="PANTHER" id="PTHR31480">
    <property type="entry name" value="BIFUNCTIONAL LYCOPENE CYCLASE/PHYTOENE SYNTHASE"/>
    <property type="match status" value="1"/>
</dbReference>
<dbReference type="InterPro" id="IPR002060">
    <property type="entry name" value="Squ/phyt_synthse"/>
</dbReference>
<name>A0AAC9MY03_9PSEU</name>
<dbReference type="RefSeq" id="WP_069849842.1">
    <property type="nucleotide sequence ID" value="NZ_CP014859.1"/>
</dbReference>
<dbReference type="GO" id="GO:0016765">
    <property type="term" value="F:transferase activity, transferring alkyl or aryl (other than methyl) groups"/>
    <property type="evidence" value="ECO:0007669"/>
    <property type="project" value="UniProtKB-ARBA"/>
</dbReference>
<feature type="compositionally biased region" description="Basic and acidic residues" evidence="1">
    <location>
        <begin position="330"/>
        <end position="339"/>
    </location>
</feature>
<dbReference type="EMBL" id="CP014859">
    <property type="protein sequence ID" value="AOS63883.1"/>
    <property type="molecule type" value="Genomic_DNA"/>
</dbReference>
<dbReference type="Gene3D" id="1.10.600.10">
    <property type="entry name" value="Farnesyl Diphosphate Synthase"/>
    <property type="match status" value="1"/>
</dbReference>
<keyword evidence="3" id="KW-1185">Reference proteome</keyword>
<protein>
    <submittedName>
        <fullName evidence="2">Phytoene/squalene synthetase</fullName>
        <ecNumber evidence="2">2.5.1.32</ecNumber>
    </submittedName>
</protein>
<feature type="region of interest" description="Disordered" evidence="1">
    <location>
        <begin position="330"/>
        <end position="351"/>
    </location>
</feature>
<dbReference type="Proteomes" id="UP000095210">
    <property type="component" value="Chromosome"/>
</dbReference>
<dbReference type="KEGG" id="ahm:TL08_15370"/>
<proteinExistence type="predicted"/>
<dbReference type="Pfam" id="PF00494">
    <property type="entry name" value="SQS_PSY"/>
    <property type="match status" value="1"/>
</dbReference>
<evidence type="ECO:0000256" key="1">
    <source>
        <dbReference type="SAM" id="MobiDB-lite"/>
    </source>
</evidence>
<keyword evidence="2" id="KW-0808">Transferase</keyword>
<dbReference type="EC" id="2.5.1.32" evidence="2"/>
<accession>A0AAC9MY03</accession>
<evidence type="ECO:0000313" key="3">
    <source>
        <dbReference type="Proteomes" id="UP000095210"/>
    </source>
</evidence>
<sequence>MALHAAPTRRLDPLLRDSYALCRRLHATHRPTYLAARLLLPPAIRPQVHAVVAFFAASDRVADVGDPRMRERAFRHWSAAAVSELRRGESRHPLRRALIDTTRRHGLEPELFIRFLEATRADSRGAAEFATFDDLRVFLRGVSGTAALVGARLLCTPSPELDRLASLIGEVHQLIDIFCDFAEDLPQGRVYLPAEDMERCEVDRATVRRGVVGPELDALVRLQVSRARELHLESTRITSLVPARFQPFARAALEIHRRYLDVVDHLGSRVLREGASLSKARLLRLALPHVLGGRLAGGTRRAGPGGHRPLGVSTWPAALQRGDRARPAVDVDLFEDHRSRPSGRGGRRFRS</sequence>
<gene>
    <name evidence="2" type="ORF">TL08_15370</name>
</gene>
<reference evidence="3" key="1">
    <citation type="submission" date="2016-03" db="EMBL/GenBank/DDBJ databases">
        <title>Complete genome sequence of the type strain Actinoalloteichus hymeniacidonis DSM 45092.</title>
        <authorList>
            <person name="Schaffert L."/>
            <person name="Albersmeier A."/>
            <person name="Winkler A."/>
            <person name="Kalinowski J."/>
            <person name="Zotchev S."/>
            <person name="Ruckert C."/>
        </authorList>
    </citation>
    <scope>NUCLEOTIDE SEQUENCE [LARGE SCALE GENOMIC DNA]</scope>
    <source>
        <strain evidence="3">HPA177(T) (DSM 45092(T))</strain>
    </source>
</reference>
<dbReference type="AlphaFoldDB" id="A0AAC9MY03"/>
<dbReference type="SUPFAM" id="SSF48576">
    <property type="entry name" value="Terpenoid synthases"/>
    <property type="match status" value="1"/>
</dbReference>
<evidence type="ECO:0000313" key="2">
    <source>
        <dbReference type="EMBL" id="AOS63883.1"/>
    </source>
</evidence>